<dbReference type="AlphaFoldDB" id="A0A263BTR2"/>
<evidence type="ECO:0000256" key="1">
    <source>
        <dbReference type="SAM" id="Phobius"/>
    </source>
</evidence>
<evidence type="ECO:0000313" key="3">
    <source>
        <dbReference type="Proteomes" id="UP000217083"/>
    </source>
</evidence>
<keyword evidence="1" id="KW-0472">Membrane</keyword>
<sequence length="67" mass="8190">MDFWFYLVIAIGIYLLYYGYIAKKKYEFRGKEMEIQLKHKKLELEMKKLELKQLDNTPVITEQKKKA</sequence>
<comment type="caution">
    <text evidence="2">The sequence shown here is derived from an EMBL/GenBank/DDBJ whole genome shotgun (WGS) entry which is preliminary data.</text>
</comment>
<proteinExistence type="predicted"/>
<protein>
    <submittedName>
        <fullName evidence="2">Uncharacterized protein</fullName>
    </submittedName>
</protein>
<keyword evidence="3" id="KW-1185">Reference proteome</keyword>
<organism evidence="2 3">
    <name type="scientific">Lottiidibacillus patelloidae</name>
    <dbReference type="NCBI Taxonomy" id="2670334"/>
    <lineage>
        <taxon>Bacteria</taxon>
        <taxon>Bacillati</taxon>
        <taxon>Bacillota</taxon>
        <taxon>Bacilli</taxon>
        <taxon>Bacillales</taxon>
        <taxon>Bacillaceae</taxon>
        <taxon>Lottiidibacillus</taxon>
    </lineage>
</organism>
<keyword evidence="1" id="KW-0812">Transmembrane</keyword>
<reference evidence="3" key="1">
    <citation type="submission" date="2017-08" db="EMBL/GenBank/DDBJ databases">
        <authorList>
            <person name="Huang Z."/>
        </authorList>
    </citation>
    <scope>NUCLEOTIDE SEQUENCE [LARGE SCALE GENOMIC DNA]</scope>
    <source>
        <strain evidence="3">SA5d-4</strain>
    </source>
</reference>
<reference evidence="2 3" key="2">
    <citation type="submission" date="2017-09" db="EMBL/GenBank/DDBJ databases">
        <title>Bacillus patelloidae sp. nov., isolated from the intestinal tract of a marine limpet.</title>
        <authorList>
            <person name="Liu R."/>
            <person name="Dong C."/>
            <person name="Shao Z."/>
        </authorList>
    </citation>
    <scope>NUCLEOTIDE SEQUENCE [LARGE SCALE GENOMIC DNA]</scope>
    <source>
        <strain evidence="2 3">SA5d-4</strain>
    </source>
</reference>
<feature type="transmembrane region" description="Helical" evidence="1">
    <location>
        <begin position="6"/>
        <end position="22"/>
    </location>
</feature>
<name>A0A263BTR2_9BACI</name>
<dbReference type="Proteomes" id="UP000217083">
    <property type="component" value="Unassembled WGS sequence"/>
</dbReference>
<dbReference type="EMBL" id="NPIA01000004">
    <property type="protein sequence ID" value="OZM57099.1"/>
    <property type="molecule type" value="Genomic_DNA"/>
</dbReference>
<accession>A0A263BTR2</accession>
<evidence type="ECO:0000313" key="2">
    <source>
        <dbReference type="EMBL" id="OZM57099.1"/>
    </source>
</evidence>
<keyword evidence="1" id="KW-1133">Transmembrane helix</keyword>
<gene>
    <name evidence="2" type="ORF">CIB95_09740</name>
</gene>